<keyword evidence="1" id="KW-1133">Transmembrane helix</keyword>
<reference evidence="2" key="1">
    <citation type="journal article" date="2014" name="Int. J. Syst. Evol. Microbiol.">
        <title>Complete genome sequence of Corynebacterium casei LMG S-19264T (=DSM 44701T), isolated from a smear-ripened cheese.</title>
        <authorList>
            <consortium name="US DOE Joint Genome Institute (JGI-PGF)"/>
            <person name="Walter F."/>
            <person name="Albersmeier A."/>
            <person name="Kalinowski J."/>
            <person name="Ruckert C."/>
        </authorList>
    </citation>
    <scope>NUCLEOTIDE SEQUENCE</scope>
    <source>
        <strain evidence="2">CGMCC 1.15152</strain>
    </source>
</reference>
<sequence length="209" mass="22477">MTTSGPVLLAQSVRLLETHGCVRLAGAYSGASARWAKRRRAIIPVSLAVGAVGLLLIIAGILLARSGAWILLVPLGGFLCFVGVLNAGVLALHVHAYRGRLEAELGPVVIDARGIVARGVGPIPWGHLGAPEWRRVWTRMDIGGICTVMPLTPEGFARVNEQPSWWRTRIGPQPYLAFNIPYLLLPGVAGLSEEEGLQLFAAAHRRFAR</sequence>
<evidence type="ECO:0000256" key="1">
    <source>
        <dbReference type="SAM" id="Phobius"/>
    </source>
</evidence>
<dbReference type="Proteomes" id="UP000633205">
    <property type="component" value="Unassembled WGS sequence"/>
</dbReference>
<proteinExistence type="predicted"/>
<gene>
    <name evidence="2" type="ORF">GCM10010915_00330</name>
</gene>
<protein>
    <submittedName>
        <fullName evidence="2">Uncharacterized protein</fullName>
    </submittedName>
</protein>
<reference evidence="2" key="2">
    <citation type="submission" date="2020-09" db="EMBL/GenBank/DDBJ databases">
        <authorList>
            <person name="Sun Q."/>
            <person name="Zhou Y."/>
        </authorList>
    </citation>
    <scope>NUCLEOTIDE SEQUENCE</scope>
    <source>
        <strain evidence="2">CGMCC 1.15152</strain>
    </source>
</reference>
<name>A0A917DBP2_9MICO</name>
<feature type="transmembrane region" description="Helical" evidence="1">
    <location>
        <begin position="69"/>
        <end position="92"/>
    </location>
</feature>
<evidence type="ECO:0000313" key="2">
    <source>
        <dbReference type="EMBL" id="GGD24292.1"/>
    </source>
</evidence>
<dbReference type="RefSeq" id="WP_188710315.1">
    <property type="nucleotide sequence ID" value="NZ_BMHO01000001.1"/>
</dbReference>
<dbReference type="EMBL" id="BMHO01000001">
    <property type="protein sequence ID" value="GGD24292.1"/>
    <property type="molecule type" value="Genomic_DNA"/>
</dbReference>
<keyword evidence="3" id="KW-1185">Reference proteome</keyword>
<dbReference type="AlphaFoldDB" id="A0A917DBP2"/>
<comment type="caution">
    <text evidence="2">The sequence shown here is derived from an EMBL/GenBank/DDBJ whole genome shotgun (WGS) entry which is preliminary data.</text>
</comment>
<keyword evidence="1" id="KW-0472">Membrane</keyword>
<evidence type="ECO:0000313" key="3">
    <source>
        <dbReference type="Proteomes" id="UP000633205"/>
    </source>
</evidence>
<keyword evidence="1" id="KW-0812">Transmembrane</keyword>
<feature type="transmembrane region" description="Helical" evidence="1">
    <location>
        <begin position="41"/>
        <end position="63"/>
    </location>
</feature>
<organism evidence="2 3">
    <name type="scientific">Microbacterium faecale</name>
    <dbReference type="NCBI Taxonomy" id="1804630"/>
    <lineage>
        <taxon>Bacteria</taxon>
        <taxon>Bacillati</taxon>
        <taxon>Actinomycetota</taxon>
        <taxon>Actinomycetes</taxon>
        <taxon>Micrococcales</taxon>
        <taxon>Microbacteriaceae</taxon>
        <taxon>Microbacterium</taxon>
    </lineage>
</organism>
<accession>A0A917DBP2</accession>